<dbReference type="AlphaFoldDB" id="X1ENC3"/>
<protein>
    <submittedName>
        <fullName evidence="1">Uncharacterized protein</fullName>
    </submittedName>
</protein>
<name>X1ENC3_9ZZZZ</name>
<dbReference type="EMBL" id="BARU01000533">
    <property type="protein sequence ID" value="GAH21855.1"/>
    <property type="molecule type" value="Genomic_DNA"/>
</dbReference>
<accession>X1ENC3</accession>
<sequence length="41" mass="4844">MIRVFGISSNAIAKDVLEDYLLKEKVDLKSLINEKKRKWNH</sequence>
<comment type="caution">
    <text evidence="1">The sequence shown here is derived from an EMBL/GenBank/DDBJ whole genome shotgun (WGS) entry which is preliminary data.</text>
</comment>
<proteinExistence type="predicted"/>
<evidence type="ECO:0000313" key="1">
    <source>
        <dbReference type="EMBL" id="GAH21855.1"/>
    </source>
</evidence>
<reference evidence="1" key="1">
    <citation type="journal article" date="2014" name="Front. Microbiol.">
        <title>High frequency of phylogenetically diverse reductive dehalogenase-homologous genes in deep subseafloor sedimentary metagenomes.</title>
        <authorList>
            <person name="Kawai M."/>
            <person name="Futagami T."/>
            <person name="Toyoda A."/>
            <person name="Takaki Y."/>
            <person name="Nishi S."/>
            <person name="Hori S."/>
            <person name="Arai W."/>
            <person name="Tsubouchi T."/>
            <person name="Morono Y."/>
            <person name="Uchiyama I."/>
            <person name="Ito T."/>
            <person name="Fujiyama A."/>
            <person name="Inagaki F."/>
            <person name="Takami H."/>
        </authorList>
    </citation>
    <scope>NUCLEOTIDE SEQUENCE</scope>
    <source>
        <strain evidence="1">Expedition CK06-06</strain>
    </source>
</reference>
<organism evidence="1">
    <name type="scientific">marine sediment metagenome</name>
    <dbReference type="NCBI Taxonomy" id="412755"/>
    <lineage>
        <taxon>unclassified sequences</taxon>
        <taxon>metagenomes</taxon>
        <taxon>ecological metagenomes</taxon>
    </lineage>
</organism>
<gene>
    <name evidence="1" type="ORF">S03H2_01745</name>
</gene>